<name>A0A813F7E3_POLGL</name>
<dbReference type="AlphaFoldDB" id="A0A813F7E3"/>
<keyword evidence="3" id="KW-1185">Reference proteome</keyword>
<dbReference type="Gene3D" id="3.30.420.40">
    <property type="match status" value="2"/>
</dbReference>
<dbReference type="Proteomes" id="UP000654075">
    <property type="component" value="Unassembled WGS sequence"/>
</dbReference>
<gene>
    <name evidence="2" type="ORF">PGLA1383_LOCUS25502</name>
</gene>
<evidence type="ECO:0000256" key="1">
    <source>
        <dbReference type="ARBA" id="ARBA00049360"/>
    </source>
</evidence>
<comment type="caution">
    <text evidence="2">The sequence shown here is derived from an EMBL/GenBank/DDBJ whole genome shotgun (WGS) entry which is preliminary data.</text>
</comment>
<dbReference type="InterPro" id="IPR043129">
    <property type="entry name" value="ATPase_NBD"/>
</dbReference>
<protein>
    <submittedName>
        <fullName evidence="2">Uncharacterized protein</fullName>
    </submittedName>
</protein>
<dbReference type="EMBL" id="CAJNNV010021882">
    <property type="protein sequence ID" value="CAE8607583.1"/>
    <property type="molecule type" value="Genomic_DNA"/>
</dbReference>
<dbReference type="SUPFAM" id="SSF53067">
    <property type="entry name" value="Actin-like ATPase domain"/>
    <property type="match status" value="2"/>
</dbReference>
<comment type="catalytic activity">
    <reaction evidence="1">
        <text>ATP + H2O = ADP + phosphate + H(+)</text>
        <dbReference type="Rhea" id="RHEA:13065"/>
        <dbReference type="ChEBI" id="CHEBI:15377"/>
        <dbReference type="ChEBI" id="CHEBI:15378"/>
        <dbReference type="ChEBI" id="CHEBI:30616"/>
        <dbReference type="ChEBI" id="CHEBI:43474"/>
        <dbReference type="ChEBI" id="CHEBI:456216"/>
    </reaction>
</comment>
<dbReference type="Pfam" id="PF00022">
    <property type="entry name" value="Actin"/>
    <property type="match status" value="1"/>
</dbReference>
<feature type="non-terminal residue" evidence="2">
    <location>
        <position position="237"/>
    </location>
</feature>
<sequence>MAAPCEGRWCDFRGGVVVLDIGSDTVRTGFAGDEAPSLVVPPWAVPSSTSEGGLGRVWRFSGDGSGAAEVDWDPSALEATILMASTHGSPTSSRLPMMLSEPNAQNRNYREALAELLFEGPAGTPAASLLPSSVLNAFSVGRANAVVVDVGSALSSVAPVLQGKSPDLRSVREHSFAGRSLDVALLEALSLQGVQLPADDLLAKLPGKAEDACCSSFVTGRRTRRKIGPLPGHGLLA</sequence>
<dbReference type="OrthoDB" id="5132116at2759"/>
<organism evidence="2 3">
    <name type="scientific">Polarella glacialis</name>
    <name type="common">Dinoflagellate</name>
    <dbReference type="NCBI Taxonomy" id="89957"/>
    <lineage>
        <taxon>Eukaryota</taxon>
        <taxon>Sar</taxon>
        <taxon>Alveolata</taxon>
        <taxon>Dinophyceae</taxon>
        <taxon>Suessiales</taxon>
        <taxon>Suessiaceae</taxon>
        <taxon>Polarella</taxon>
    </lineage>
</organism>
<dbReference type="PANTHER" id="PTHR11937">
    <property type="entry name" value="ACTIN"/>
    <property type="match status" value="1"/>
</dbReference>
<accession>A0A813F7E3</accession>
<dbReference type="InterPro" id="IPR004000">
    <property type="entry name" value="Actin"/>
</dbReference>
<evidence type="ECO:0000313" key="2">
    <source>
        <dbReference type="EMBL" id="CAE8607583.1"/>
    </source>
</evidence>
<reference evidence="2" key="1">
    <citation type="submission" date="2021-02" db="EMBL/GenBank/DDBJ databases">
        <authorList>
            <person name="Dougan E. K."/>
            <person name="Rhodes N."/>
            <person name="Thang M."/>
            <person name="Chan C."/>
        </authorList>
    </citation>
    <scope>NUCLEOTIDE SEQUENCE</scope>
</reference>
<evidence type="ECO:0000313" key="3">
    <source>
        <dbReference type="Proteomes" id="UP000654075"/>
    </source>
</evidence>
<proteinExistence type="predicted"/>